<organism evidence="3 4">
    <name type="scientific">Pseudoalteromonas arctica A 37-1-2</name>
    <dbReference type="NCBI Taxonomy" id="1117313"/>
    <lineage>
        <taxon>Bacteria</taxon>
        <taxon>Pseudomonadati</taxon>
        <taxon>Pseudomonadota</taxon>
        <taxon>Gammaproteobacteria</taxon>
        <taxon>Alteromonadales</taxon>
        <taxon>Pseudoalteromonadaceae</taxon>
        <taxon>Pseudoalteromonas</taxon>
    </lineage>
</organism>
<dbReference type="InterPro" id="IPR008249">
    <property type="entry name" value="UPF0231"/>
</dbReference>
<keyword evidence="2" id="KW-0812">Transmembrane</keyword>
<dbReference type="NCBIfam" id="NF003580">
    <property type="entry name" value="PRK05248.3-1"/>
    <property type="match status" value="1"/>
</dbReference>
<accession>A0A290S771</accession>
<dbReference type="EMBL" id="CP011025">
    <property type="protein sequence ID" value="ATC88024.1"/>
    <property type="molecule type" value="Genomic_DNA"/>
</dbReference>
<name>A0A290S771_9GAMM</name>
<keyword evidence="2" id="KW-1133">Transmembrane helix</keyword>
<evidence type="ECO:0000256" key="2">
    <source>
        <dbReference type="SAM" id="Phobius"/>
    </source>
</evidence>
<evidence type="ECO:0000256" key="1">
    <source>
        <dbReference type="ARBA" id="ARBA00005367"/>
    </source>
</evidence>
<dbReference type="KEGG" id="part:PARC_a3692"/>
<dbReference type="Proteomes" id="UP000016505">
    <property type="component" value="Chromosome I"/>
</dbReference>
<gene>
    <name evidence="3" type="ORF">PARC_a3692</name>
</gene>
<dbReference type="Pfam" id="PF06062">
    <property type="entry name" value="UPF0231"/>
    <property type="match status" value="1"/>
</dbReference>
<feature type="transmembrane region" description="Helical" evidence="2">
    <location>
        <begin position="6"/>
        <end position="22"/>
    </location>
</feature>
<proteinExistence type="inferred from homology"/>
<evidence type="ECO:0000313" key="4">
    <source>
        <dbReference type="Proteomes" id="UP000016505"/>
    </source>
</evidence>
<protein>
    <submittedName>
        <fullName evidence="3">Uncharacterized protein</fullName>
    </submittedName>
</protein>
<comment type="similarity">
    <text evidence="1">Belongs to the UPF0231 family.</text>
</comment>
<keyword evidence="2" id="KW-0472">Membrane</keyword>
<evidence type="ECO:0000313" key="3">
    <source>
        <dbReference type="EMBL" id="ATC88024.1"/>
    </source>
</evidence>
<reference evidence="3 4" key="1">
    <citation type="journal article" date="2012" name="J. Bacteriol.">
        <title>Genome sequences of type strains of seven species of the marine bacterium Pseudoalteromonas.</title>
        <authorList>
            <person name="Xie B.B."/>
            <person name="Shu Y.L."/>
            <person name="Qin Q.L."/>
            <person name="Rong J.C."/>
            <person name="Zhang X.Y."/>
            <person name="Chen X.L."/>
            <person name="Shi M."/>
            <person name="He H.L."/>
            <person name="Zhou B.C."/>
            <person name="Zhang Y.Z."/>
        </authorList>
    </citation>
    <scope>NUCLEOTIDE SEQUENCE [LARGE SCALE GENOMIC DNA]</scope>
    <source>
        <strain evidence="3 4">A 37-1-2</strain>
    </source>
</reference>
<dbReference type="AlphaFoldDB" id="A0A290S771"/>
<sequence>MWRYFTLYVLWFTGVYVYNYAIKDLQANPMEYQFIRDPISGLRIKISSEHAIIGRWLNEEIGKDKVAMVQALIASVSSSYEPLTLKGQEIDLILTKDEALFEAHALHQDSEDLIAYQDDDLALEENGLSSGCGFEDFIDLIDSWHEFTTSR</sequence>